<dbReference type="Proteomes" id="UP000287124">
    <property type="component" value="Unassembled WGS sequence"/>
</dbReference>
<sequence>MGGISSTLFFGPKVGVLRRRMQMLHPNRYRPPGPARTRGSASGHCSPRTAFCCICLYPDCHKSVYHKSQSGVTDLLQVRQVSYHTLVSSNIVRMRKDEDEEGGVNE</sequence>
<keyword evidence="2" id="KW-1185">Reference proteome</keyword>
<reference evidence="1 2" key="1">
    <citation type="submission" date="2017-06" db="EMBL/GenBank/DDBJ databases">
        <title>Comparative genomic analysis of Ambrosia Fusariam Clade fungi.</title>
        <authorList>
            <person name="Stajich J.E."/>
            <person name="Carrillo J."/>
            <person name="Kijimoto T."/>
            <person name="Eskalen A."/>
            <person name="O'Donnell K."/>
            <person name="Kasson M."/>
        </authorList>
    </citation>
    <scope>NUCLEOTIDE SEQUENCE [LARGE SCALE GENOMIC DNA]</scope>
    <source>
        <strain evidence="1 2">UCR1854</strain>
    </source>
</reference>
<comment type="caution">
    <text evidence="1">The sequence shown here is derived from an EMBL/GenBank/DDBJ whole genome shotgun (WGS) entry which is preliminary data.</text>
</comment>
<gene>
    <name evidence="1" type="ORF">BHE90_017274</name>
</gene>
<proteinExistence type="predicted"/>
<dbReference type="EMBL" id="MIKF01000916">
    <property type="protein sequence ID" value="RTE68346.1"/>
    <property type="molecule type" value="Genomic_DNA"/>
</dbReference>
<organism evidence="1 2">
    <name type="scientific">Fusarium euwallaceae</name>
    <dbReference type="NCBI Taxonomy" id="1147111"/>
    <lineage>
        <taxon>Eukaryota</taxon>
        <taxon>Fungi</taxon>
        <taxon>Dikarya</taxon>
        <taxon>Ascomycota</taxon>
        <taxon>Pezizomycotina</taxon>
        <taxon>Sordariomycetes</taxon>
        <taxon>Hypocreomycetidae</taxon>
        <taxon>Hypocreales</taxon>
        <taxon>Nectriaceae</taxon>
        <taxon>Fusarium</taxon>
        <taxon>Fusarium solani species complex</taxon>
    </lineage>
</organism>
<protein>
    <submittedName>
        <fullName evidence="1">Uncharacterized protein</fullName>
    </submittedName>
</protein>
<evidence type="ECO:0000313" key="1">
    <source>
        <dbReference type="EMBL" id="RTE68346.1"/>
    </source>
</evidence>
<name>A0A430KY00_9HYPO</name>
<accession>A0A430KY00</accession>
<dbReference type="AlphaFoldDB" id="A0A430KY00"/>
<evidence type="ECO:0000313" key="2">
    <source>
        <dbReference type="Proteomes" id="UP000287124"/>
    </source>
</evidence>